<dbReference type="CDD" id="cd09009">
    <property type="entry name" value="PNP-EcPNPII_like"/>
    <property type="match status" value="1"/>
</dbReference>
<dbReference type="GO" id="GO:0004731">
    <property type="term" value="F:purine-nucleoside phosphorylase activity"/>
    <property type="evidence" value="ECO:0007669"/>
    <property type="project" value="UniProtKB-EC"/>
</dbReference>
<dbReference type="InterPro" id="IPR011270">
    <property type="entry name" value="Pur_Nuc_Pase_Ino/Guo-sp"/>
</dbReference>
<organism evidence="7 8">
    <name type="scientific">bacterium (Candidatus Blackallbacteria) CG17_big_fil_post_rev_8_21_14_2_50_48_46</name>
    <dbReference type="NCBI Taxonomy" id="2014261"/>
    <lineage>
        <taxon>Bacteria</taxon>
        <taxon>Candidatus Blackallbacteria</taxon>
    </lineage>
</organism>
<comment type="similarity">
    <text evidence="2 5">Belongs to the PNP/MTAP phosphorylase family.</text>
</comment>
<evidence type="ECO:0000313" key="7">
    <source>
        <dbReference type="EMBL" id="PIW19516.1"/>
    </source>
</evidence>
<gene>
    <name evidence="7" type="ORF">COW36_01365</name>
</gene>
<dbReference type="PANTHER" id="PTHR11904">
    <property type="entry name" value="METHYLTHIOADENOSINE/PURINE NUCLEOSIDE PHOSPHORYLASE"/>
    <property type="match status" value="1"/>
</dbReference>
<keyword evidence="3 5" id="KW-0328">Glycosyltransferase</keyword>
<dbReference type="Proteomes" id="UP000231019">
    <property type="component" value="Unassembled WGS sequence"/>
</dbReference>
<dbReference type="EMBL" id="PFFQ01000004">
    <property type="protein sequence ID" value="PIW19516.1"/>
    <property type="molecule type" value="Genomic_DNA"/>
</dbReference>
<comment type="caution">
    <text evidence="7">The sequence shown here is derived from an EMBL/GenBank/DDBJ whole genome shotgun (WGS) entry which is preliminary data.</text>
</comment>
<dbReference type="InterPro" id="IPR035994">
    <property type="entry name" value="Nucleoside_phosphorylase_sf"/>
</dbReference>
<evidence type="ECO:0000256" key="2">
    <source>
        <dbReference type="ARBA" id="ARBA00006751"/>
    </source>
</evidence>
<dbReference type="NCBIfam" id="TIGR01697">
    <property type="entry name" value="PNPH-PUNA-XAPA"/>
    <property type="match status" value="1"/>
</dbReference>
<dbReference type="EC" id="2.4.2.1" evidence="5"/>
<dbReference type="InterPro" id="IPR000845">
    <property type="entry name" value="Nucleoside_phosphorylase_d"/>
</dbReference>
<keyword evidence="4 5" id="KW-0808">Transferase</keyword>
<dbReference type="GO" id="GO:0005737">
    <property type="term" value="C:cytoplasm"/>
    <property type="evidence" value="ECO:0007669"/>
    <property type="project" value="TreeGrafter"/>
</dbReference>
<evidence type="ECO:0000259" key="6">
    <source>
        <dbReference type="Pfam" id="PF01048"/>
    </source>
</evidence>
<dbReference type="Gene3D" id="3.40.50.1580">
    <property type="entry name" value="Nucleoside phosphorylase domain"/>
    <property type="match status" value="1"/>
</dbReference>
<proteinExistence type="inferred from homology"/>
<accession>A0A2M7GBF5</accession>
<dbReference type="NCBIfam" id="NF006054">
    <property type="entry name" value="PRK08202.1"/>
    <property type="match status" value="1"/>
</dbReference>
<reference evidence="7 8" key="1">
    <citation type="submission" date="2017-09" db="EMBL/GenBank/DDBJ databases">
        <title>Depth-based differentiation of microbial function through sediment-hosted aquifers and enrichment of novel symbionts in the deep terrestrial subsurface.</title>
        <authorList>
            <person name="Probst A.J."/>
            <person name="Ladd B."/>
            <person name="Jarett J.K."/>
            <person name="Geller-Mcgrath D.E."/>
            <person name="Sieber C.M."/>
            <person name="Emerson J.B."/>
            <person name="Anantharaman K."/>
            <person name="Thomas B.C."/>
            <person name="Malmstrom R."/>
            <person name="Stieglmeier M."/>
            <person name="Klingl A."/>
            <person name="Woyke T."/>
            <person name="Ryan C.M."/>
            <person name="Banfield J.F."/>
        </authorList>
    </citation>
    <scope>NUCLEOTIDE SEQUENCE [LARGE SCALE GENOMIC DNA]</scope>
    <source>
        <strain evidence="7">CG17_big_fil_post_rev_8_21_14_2_50_48_46</strain>
    </source>
</reference>
<evidence type="ECO:0000256" key="4">
    <source>
        <dbReference type="ARBA" id="ARBA00022679"/>
    </source>
</evidence>
<dbReference type="Pfam" id="PF01048">
    <property type="entry name" value="PNP_UDP_1"/>
    <property type="match status" value="1"/>
</dbReference>
<dbReference type="UniPathway" id="UPA00606"/>
<dbReference type="SUPFAM" id="SSF53167">
    <property type="entry name" value="Purine and uridine phosphorylases"/>
    <property type="match status" value="1"/>
</dbReference>
<dbReference type="InterPro" id="IPR011268">
    <property type="entry name" value="Purine_phosphorylase"/>
</dbReference>
<feature type="domain" description="Nucleoside phosphorylase" evidence="6">
    <location>
        <begin position="25"/>
        <end position="270"/>
    </location>
</feature>
<protein>
    <recommendedName>
        <fullName evidence="5">Purine nucleoside phosphorylase</fullName>
        <ecNumber evidence="5">2.4.2.1</ecNumber>
    </recommendedName>
    <alternativeName>
        <fullName evidence="5">Inosine-guanosine phosphorylase</fullName>
    </alternativeName>
</protein>
<comment type="function">
    <text evidence="5">The purine nucleoside phosphorylases catalyze the phosphorolytic breakdown of the N-glycosidic bond in the beta-(deoxy)ribonucleoside molecules, with the formation of the corresponding free purine bases and pentose-1-phosphate.</text>
</comment>
<evidence type="ECO:0000313" key="8">
    <source>
        <dbReference type="Proteomes" id="UP000231019"/>
    </source>
</evidence>
<sequence length="274" mass="29404">MNNQQEQLAKIAAQILEQASVKPDYGIILGSGLGILAESAENATVIPYSEIPHFPTSTAPGHAGNLVVGKLGGKNVVMMQGRFHTYEGYTQQEVTLPIAVMKEMGVHSLIVTCATGGLNYNFVPGDIMLIRDHINFTGSNPLIGPNDEELGPRFPVMFDAYTPALRAIAHEAALKQGIRLHEGVYCGITGPAFFTAAELRMLMQWGCDSIGMSTVPEVIMAVHRGLKVMGLALISDMAIPDTGHHATGEEVLRVVNESSPKFAKLLVSILQDLA</sequence>
<evidence type="ECO:0000256" key="5">
    <source>
        <dbReference type="PIRNR" id="PIRNR000477"/>
    </source>
</evidence>
<dbReference type="PIRSF" id="PIRSF000477">
    <property type="entry name" value="PurNPase"/>
    <property type="match status" value="1"/>
</dbReference>
<evidence type="ECO:0000256" key="1">
    <source>
        <dbReference type="ARBA" id="ARBA00005058"/>
    </source>
</evidence>
<dbReference type="GO" id="GO:0009116">
    <property type="term" value="P:nucleoside metabolic process"/>
    <property type="evidence" value="ECO:0007669"/>
    <property type="project" value="InterPro"/>
</dbReference>
<dbReference type="PANTHER" id="PTHR11904:SF9">
    <property type="entry name" value="PURINE NUCLEOSIDE PHOSPHORYLASE-RELATED"/>
    <property type="match status" value="1"/>
</dbReference>
<evidence type="ECO:0000256" key="3">
    <source>
        <dbReference type="ARBA" id="ARBA00022676"/>
    </source>
</evidence>
<comment type="pathway">
    <text evidence="1 5">Purine metabolism; purine nucleoside salvage.</text>
</comment>
<dbReference type="NCBIfam" id="TIGR01700">
    <property type="entry name" value="PNPH"/>
    <property type="match status" value="1"/>
</dbReference>
<dbReference type="AlphaFoldDB" id="A0A2M7GBF5"/>
<name>A0A2M7GBF5_9BACT</name>